<keyword evidence="7" id="KW-0812">Transmembrane</keyword>
<proteinExistence type="predicted"/>
<feature type="domain" description="FAD-binding FR-type" evidence="9">
    <location>
        <begin position="497"/>
        <end position="593"/>
    </location>
</feature>
<dbReference type="Gene3D" id="3.40.50.80">
    <property type="entry name" value="Nucleotide-binding domain of ferredoxin-NADP reductase (FNR) module"/>
    <property type="match status" value="1"/>
</dbReference>
<dbReference type="Gene3D" id="3.40.50.360">
    <property type="match status" value="1"/>
</dbReference>
<dbReference type="OrthoDB" id="9789468at2"/>
<dbReference type="PROSITE" id="PS50902">
    <property type="entry name" value="FLAVODOXIN_LIKE"/>
    <property type="match status" value="1"/>
</dbReference>
<dbReference type="InterPro" id="IPR029039">
    <property type="entry name" value="Flavoprotein-like_sf"/>
</dbReference>
<sequence length="727" mass="82260">MTLSVWRFSHQLLALASSLFLLLASVTGIILAFEPLVEGSKPYSASFNEQTIGQTLEILEAQYPEILSLEVDRYNRVLLEGIDAEGASFRYYVDPESGKKLGEPEEKSALFRFTTNLHRSLFLKSVGRFFVGLFSFLMCLITITGFLLLLQRQGGWKKLYSKIPKEDKSSYYHVILGRWFILPILIVGATGVYLSLEKFSLLPPLALEHRLPEQIDETMDGTASYELELFKNTPLEELRKLSYPFSEFPEDYFEVALQDRELWLHQYTGEALSELSYPFTTLAQRWSMLLHTGQGSLLWAIVLLLVGISLVYFLYSGIRIWGVRTRKTKKSSVVVVPAEEADTILLVGSETGNTFAFAALLQKALLDLGKQTHVAELNSYQMYPKAEELIILTATYGEGEHTTNGRHFLKLLDEVSQQQTLNYSVVGFGSLQYPDFCAFAIDIDKKLAELPGFEENNPLFKINNQDFRAFETWAQGWSAKSGQVLKLEPLKKKKKKRRYIPFEVIEKSALNLDDTFTLKLRPQKKAKFTSGDLAGILAEDGNIRQYSIAKVAGDLVLSVKKHEHGLCSTLLSQLAPGDSLMINLQKNHEFHLPGFAQHVLLIGNGTGIAPYLGMLEQHHSDKEIHLLAGLRTKESYELYKPYLEAYPPQTLELAFSQEKEGQYVQDILQQKASWVAKGLENEMVIMICGSLKMQNGVLEVLENICQTELGVPLSDFENMEQIRMDCY</sequence>
<keyword evidence="4" id="KW-0486">Methionine biosynthesis</keyword>
<evidence type="ECO:0000259" key="9">
    <source>
        <dbReference type="PROSITE" id="PS51384"/>
    </source>
</evidence>
<dbReference type="GO" id="GO:0005829">
    <property type="term" value="C:cytosol"/>
    <property type="evidence" value="ECO:0007669"/>
    <property type="project" value="TreeGrafter"/>
</dbReference>
<evidence type="ECO:0000313" key="10">
    <source>
        <dbReference type="EMBL" id="PQJ15362.1"/>
    </source>
</evidence>
<organism evidence="10 11">
    <name type="scientific">Aureicoccus marinus</name>
    <dbReference type="NCBI Taxonomy" id="754435"/>
    <lineage>
        <taxon>Bacteria</taxon>
        <taxon>Pseudomonadati</taxon>
        <taxon>Bacteroidota</taxon>
        <taxon>Flavobacteriia</taxon>
        <taxon>Flavobacteriales</taxon>
        <taxon>Flavobacteriaceae</taxon>
        <taxon>Aureicoccus</taxon>
    </lineage>
</organism>
<dbReference type="RefSeq" id="WP_105001013.1">
    <property type="nucleotide sequence ID" value="NZ_MQVX01000001.1"/>
</dbReference>
<keyword evidence="7" id="KW-0472">Membrane</keyword>
<dbReference type="Proteomes" id="UP000239366">
    <property type="component" value="Unassembled WGS sequence"/>
</dbReference>
<dbReference type="Pfam" id="PF03929">
    <property type="entry name" value="PepSY_TM"/>
    <property type="match status" value="1"/>
</dbReference>
<dbReference type="GO" id="GO:0009086">
    <property type="term" value="P:methionine biosynthetic process"/>
    <property type="evidence" value="ECO:0007669"/>
    <property type="project" value="UniProtKB-KW"/>
</dbReference>
<evidence type="ECO:0000256" key="6">
    <source>
        <dbReference type="ARBA" id="ARBA00040659"/>
    </source>
</evidence>
<dbReference type="SUPFAM" id="SSF52218">
    <property type="entry name" value="Flavoproteins"/>
    <property type="match status" value="1"/>
</dbReference>
<feature type="transmembrane region" description="Helical" evidence="7">
    <location>
        <begin position="297"/>
        <end position="321"/>
    </location>
</feature>
<dbReference type="Pfam" id="PF00258">
    <property type="entry name" value="Flavodoxin_1"/>
    <property type="match status" value="1"/>
</dbReference>
<keyword evidence="11" id="KW-1185">Reference proteome</keyword>
<keyword evidence="2" id="KW-0285">Flavoprotein</keyword>
<protein>
    <recommendedName>
        <fullName evidence="6">Methionine synthase reductase</fullName>
        <ecNumber evidence="5">1.16.1.8</ecNumber>
    </recommendedName>
</protein>
<comment type="caution">
    <text evidence="10">The sequence shown here is derived from an EMBL/GenBank/DDBJ whole genome shotgun (WGS) entry which is preliminary data.</text>
</comment>
<feature type="domain" description="Flavodoxin-like" evidence="8">
    <location>
        <begin position="343"/>
        <end position="482"/>
    </location>
</feature>
<dbReference type="PANTHER" id="PTHR19384">
    <property type="entry name" value="NITRIC OXIDE SYNTHASE-RELATED"/>
    <property type="match status" value="1"/>
</dbReference>
<dbReference type="SUPFAM" id="SSF52343">
    <property type="entry name" value="Ferredoxin reductase-like, C-terminal NADP-linked domain"/>
    <property type="match status" value="1"/>
</dbReference>
<evidence type="ECO:0000256" key="3">
    <source>
        <dbReference type="ARBA" id="ARBA00022691"/>
    </source>
</evidence>
<dbReference type="SUPFAM" id="SSF63380">
    <property type="entry name" value="Riboflavin synthase domain-like"/>
    <property type="match status" value="1"/>
</dbReference>
<dbReference type="GO" id="GO:0050660">
    <property type="term" value="F:flavin adenine dinucleotide binding"/>
    <property type="evidence" value="ECO:0007669"/>
    <property type="project" value="TreeGrafter"/>
</dbReference>
<evidence type="ECO:0000313" key="11">
    <source>
        <dbReference type="Proteomes" id="UP000239366"/>
    </source>
</evidence>
<dbReference type="PRINTS" id="PR00369">
    <property type="entry name" value="FLAVODOXIN"/>
</dbReference>
<evidence type="ECO:0000256" key="4">
    <source>
        <dbReference type="ARBA" id="ARBA00023167"/>
    </source>
</evidence>
<dbReference type="InterPro" id="IPR001094">
    <property type="entry name" value="Flavdoxin-like"/>
</dbReference>
<evidence type="ECO:0000259" key="8">
    <source>
        <dbReference type="PROSITE" id="PS50902"/>
    </source>
</evidence>
<evidence type="ECO:0000256" key="2">
    <source>
        <dbReference type="ARBA" id="ARBA00022630"/>
    </source>
</evidence>
<dbReference type="InterPro" id="IPR017938">
    <property type="entry name" value="Riboflavin_synthase-like_b-brl"/>
</dbReference>
<keyword evidence="1" id="KW-0028">Amino-acid biosynthesis</keyword>
<keyword evidence="7" id="KW-1133">Transmembrane helix</keyword>
<dbReference type="GO" id="GO:0030586">
    <property type="term" value="F:[methionine synthase] reductase (NADPH) activity"/>
    <property type="evidence" value="ECO:0007669"/>
    <property type="project" value="UniProtKB-EC"/>
</dbReference>
<reference evidence="11" key="1">
    <citation type="submission" date="2016-11" db="EMBL/GenBank/DDBJ databases">
        <title>Trade-off between light-utilization and light-protection in marine flavobacteria.</title>
        <authorList>
            <person name="Kumagai Y."/>
            <person name="Yoshizawa S."/>
            <person name="Kogure K."/>
        </authorList>
    </citation>
    <scope>NUCLEOTIDE SEQUENCE [LARGE SCALE GENOMIC DNA]</scope>
    <source>
        <strain evidence="11">SG-18</strain>
    </source>
</reference>
<evidence type="ECO:0000256" key="7">
    <source>
        <dbReference type="SAM" id="Phobius"/>
    </source>
</evidence>
<dbReference type="AlphaFoldDB" id="A0A2S7T610"/>
<dbReference type="InterPro" id="IPR001433">
    <property type="entry name" value="OxRdtase_FAD/NAD-bd"/>
</dbReference>
<evidence type="ECO:0000256" key="1">
    <source>
        <dbReference type="ARBA" id="ARBA00022605"/>
    </source>
</evidence>
<dbReference type="GO" id="GO:0050667">
    <property type="term" value="P:homocysteine metabolic process"/>
    <property type="evidence" value="ECO:0007669"/>
    <property type="project" value="TreeGrafter"/>
</dbReference>
<dbReference type="InterPro" id="IPR005625">
    <property type="entry name" value="PepSY-ass_TM"/>
</dbReference>
<dbReference type="PROSITE" id="PS51384">
    <property type="entry name" value="FAD_FR"/>
    <property type="match status" value="1"/>
</dbReference>
<dbReference type="InterPro" id="IPR017927">
    <property type="entry name" value="FAD-bd_FR_type"/>
</dbReference>
<evidence type="ECO:0000256" key="5">
    <source>
        <dbReference type="ARBA" id="ARBA00039088"/>
    </source>
</evidence>
<dbReference type="InterPro" id="IPR039261">
    <property type="entry name" value="FNR_nucleotide-bd"/>
</dbReference>
<dbReference type="InterPro" id="IPR008254">
    <property type="entry name" value="Flavodoxin/NO_synth"/>
</dbReference>
<name>A0A2S7T610_9FLAO</name>
<feature type="transmembrane region" description="Helical" evidence="7">
    <location>
        <begin position="129"/>
        <end position="150"/>
    </location>
</feature>
<accession>A0A2S7T610</accession>
<dbReference type="Pfam" id="PF00175">
    <property type="entry name" value="NAD_binding_1"/>
    <property type="match status" value="1"/>
</dbReference>
<keyword evidence="3" id="KW-0949">S-adenosyl-L-methionine</keyword>
<feature type="transmembrane region" description="Helical" evidence="7">
    <location>
        <begin position="171"/>
        <end position="196"/>
    </location>
</feature>
<dbReference type="EC" id="1.16.1.8" evidence="5"/>
<dbReference type="PANTHER" id="PTHR19384:SF84">
    <property type="entry name" value="METHIONINE SYNTHASE REDUCTASE"/>
    <property type="match status" value="1"/>
</dbReference>
<dbReference type="EMBL" id="MQVX01000001">
    <property type="protein sequence ID" value="PQJ15362.1"/>
    <property type="molecule type" value="Genomic_DNA"/>
</dbReference>
<dbReference type="GO" id="GO:0010181">
    <property type="term" value="F:FMN binding"/>
    <property type="evidence" value="ECO:0007669"/>
    <property type="project" value="InterPro"/>
</dbReference>
<gene>
    <name evidence="10" type="ORF">BST99_06060</name>
</gene>
<dbReference type="Gene3D" id="2.40.30.10">
    <property type="entry name" value="Translation factors"/>
    <property type="match status" value="1"/>
</dbReference>